<proteinExistence type="inferred from homology"/>
<dbReference type="Pfam" id="PF03704">
    <property type="entry name" value="BTAD"/>
    <property type="match status" value="1"/>
</dbReference>
<gene>
    <name evidence="7" type="ORF">DQ384_27215</name>
</gene>
<dbReference type="PROSITE" id="PS51755">
    <property type="entry name" value="OMPR_PHOB"/>
    <property type="match status" value="1"/>
</dbReference>
<dbReference type="SUPFAM" id="SSF48452">
    <property type="entry name" value="TPR-like"/>
    <property type="match status" value="1"/>
</dbReference>
<dbReference type="PANTHER" id="PTHR35807:SF1">
    <property type="entry name" value="TRANSCRIPTIONAL REGULATOR REDD"/>
    <property type="match status" value="1"/>
</dbReference>
<dbReference type="SMART" id="SM01043">
    <property type="entry name" value="BTAD"/>
    <property type="match status" value="1"/>
</dbReference>
<dbReference type="Gene3D" id="1.25.40.10">
    <property type="entry name" value="Tetratricopeptide repeat domain"/>
    <property type="match status" value="1"/>
</dbReference>
<dbReference type="Proteomes" id="UP000253094">
    <property type="component" value="Unassembled WGS sequence"/>
</dbReference>
<dbReference type="GO" id="GO:0000160">
    <property type="term" value="P:phosphorelay signal transduction system"/>
    <property type="evidence" value="ECO:0007669"/>
    <property type="project" value="InterPro"/>
</dbReference>
<evidence type="ECO:0000259" key="6">
    <source>
        <dbReference type="PROSITE" id="PS51755"/>
    </source>
</evidence>
<dbReference type="InterPro" id="IPR016032">
    <property type="entry name" value="Sig_transdc_resp-reg_C-effctor"/>
</dbReference>
<dbReference type="GO" id="GO:0006355">
    <property type="term" value="P:regulation of DNA-templated transcription"/>
    <property type="evidence" value="ECO:0007669"/>
    <property type="project" value="InterPro"/>
</dbReference>
<dbReference type="Gene3D" id="1.10.10.10">
    <property type="entry name" value="Winged helix-like DNA-binding domain superfamily/Winged helix DNA-binding domain"/>
    <property type="match status" value="1"/>
</dbReference>
<sequence>MMFRLLGGVQVETADTSITIESSPVRGVLVALLLEEGRLASVDHLLGSLWDDPPDSARTNLRLHIARLRSQLALASLRDRLTTYRGGGGAYRLLVDSDEVDVARFKKLAALGFAELRSGSLTTAETILERALSLWQGPVGQGCTSSQKLRYRFLAFDELRITMRDRLVAARLDMGRTTDLIPEIHEILAIAPYREAAWAHLIRAYYLGGDIAGAISAWDRATATLGDELGLDVSPGLRHLHVSVLRRDDVAVRRYVDCLRSAGDIGVQAAPHGARGREIRP</sequence>
<protein>
    <recommendedName>
        <fullName evidence="6">OmpR/PhoB-type domain-containing protein</fullName>
    </recommendedName>
</protein>
<evidence type="ECO:0000313" key="7">
    <source>
        <dbReference type="EMBL" id="RCG27385.1"/>
    </source>
</evidence>
<comment type="caution">
    <text evidence="7">The sequence shown here is derived from an EMBL/GenBank/DDBJ whole genome shotgun (WGS) entry which is preliminary data.</text>
</comment>
<dbReference type="PANTHER" id="PTHR35807">
    <property type="entry name" value="TRANSCRIPTIONAL REGULATOR REDD-RELATED"/>
    <property type="match status" value="1"/>
</dbReference>
<name>A0A367FCH2_9ACTN</name>
<dbReference type="AlphaFoldDB" id="A0A367FCH2"/>
<dbReference type="EMBL" id="QOIL01000016">
    <property type="protein sequence ID" value="RCG27385.1"/>
    <property type="molecule type" value="Genomic_DNA"/>
</dbReference>
<evidence type="ECO:0000256" key="4">
    <source>
        <dbReference type="ARBA" id="ARBA00023163"/>
    </source>
</evidence>
<dbReference type="SUPFAM" id="SSF46894">
    <property type="entry name" value="C-terminal effector domain of the bipartite response regulators"/>
    <property type="match status" value="1"/>
</dbReference>
<keyword evidence="8" id="KW-1185">Reference proteome</keyword>
<dbReference type="InterPro" id="IPR051677">
    <property type="entry name" value="AfsR-DnrI-RedD_regulator"/>
</dbReference>
<dbReference type="InterPro" id="IPR001867">
    <property type="entry name" value="OmpR/PhoB-type_DNA-bd"/>
</dbReference>
<evidence type="ECO:0000256" key="2">
    <source>
        <dbReference type="ARBA" id="ARBA00023015"/>
    </source>
</evidence>
<feature type="DNA-binding region" description="OmpR/PhoB-type" evidence="5">
    <location>
        <begin position="1"/>
        <end position="93"/>
    </location>
</feature>
<dbReference type="InterPro" id="IPR036388">
    <property type="entry name" value="WH-like_DNA-bd_sf"/>
</dbReference>
<keyword evidence="4" id="KW-0804">Transcription</keyword>
<reference evidence="7 8" key="1">
    <citation type="submission" date="2018-06" db="EMBL/GenBank/DDBJ databases">
        <title>Sphaerisporangium craniellae sp. nov., isolated from a marine sponge in the South China Sea.</title>
        <authorList>
            <person name="Li L."/>
        </authorList>
    </citation>
    <scope>NUCLEOTIDE SEQUENCE [LARGE SCALE GENOMIC DNA]</scope>
    <source>
        <strain evidence="7 8">CCTCC AA 208026</strain>
    </source>
</reference>
<evidence type="ECO:0000256" key="3">
    <source>
        <dbReference type="ARBA" id="ARBA00023125"/>
    </source>
</evidence>
<evidence type="ECO:0000313" key="8">
    <source>
        <dbReference type="Proteomes" id="UP000253094"/>
    </source>
</evidence>
<dbReference type="InterPro" id="IPR011990">
    <property type="entry name" value="TPR-like_helical_dom_sf"/>
</dbReference>
<feature type="domain" description="OmpR/PhoB-type" evidence="6">
    <location>
        <begin position="1"/>
        <end position="93"/>
    </location>
</feature>
<dbReference type="GO" id="GO:0003677">
    <property type="term" value="F:DNA binding"/>
    <property type="evidence" value="ECO:0007669"/>
    <property type="project" value="UniProtKB-UniRule"/>
</dbReference>
<dbReference type="SMART" id="SM00862">
    <property type="entry name" value="Trans_reg_C"/>
    <property type="match status" value="1"/>
</dbReference>
<organism evidence="7 8">
    <name type="scientific">Sphaerisporangium album</name>
    <dbReference type="NCBI Taxonomy" id="509200"/>
    <lineage>
        <taxon>Bacteria</taxon>
        <taxon>Bacillati</taxon>
        <taxon>Actinomycetota</taxon>
        <taxon>Actinomycetes</taxon>
        <taxon>Streptosporangiales</taxon>
        <taxon>Streptosporangiaceae</taxon>
        <taxon>Sphaerisporangium</taxon>
    </lineage>
</organism>
<keyword evidence="3 5" id="KW-0238">DNA-binding</keyword>
<dbReference type="InterPro" id="IPR005158">
    <property type="entry name" value="BTAD"/>
</dbReference>
<dbReference type="OrthoDB" id="4336084at2"/>
<evidence type="ECO:0000256" key="1">
    <source>
        <dbReference type="ARBA" id="ARBA00005820"/>
    </source>
</evidence>
<dbReference type="Pfam" id="PF00486">
    <property type="entry name" value="Trans_reg_C"/>
    <property type="match status" value="1"/>
</dbReference>
<accession>A0A367FCH2</accession>
<evidence type="ECO:0000256" key="5">
    <source>
        <dbReference type="PROSITE-ProRule" id="PRU01091"/>
    </source>
</evidence>
<comment type="similarity">
    <text evidence="1">Belongs to the AfsR/DnrI/RedD regulatory family.</text>
</comment>
<keyword evidence="2" id="KW-0805">Transcription regulation</keyword>
<dbReference type="CDD" id="cd15831">
    <property type="entry name" value="BTAD"/>
    <property type="match status" value="1"/>
</dbReference>